<evidence type="ECO:0000259" key="2">
    <source>
        <dbReference type="PROSITE" id="PS51154"/>
    </source>
</evidence>
<dbReference type="CDD" id="cd02908">
    <property type="entry name" value="Macro_OAADPr_deacetylase"/>
    <property type="match status" value="1"/>
</dbReference>
<dbReference type="PROSITE" id="PS51154">
    <property type="entry name" value="MACRO"/>
    <property type="match status" value="1"/>
</dbReference>
<dbReference type="Proteomes" id="UP001583186">
    <property type="component" value="Unassembled WGS sequence"/>
</dbReference>
<dbReference type="InterPro" id="IPR002589">
    <property type="entry name" value="Macro_dom"/>
</dbReference>
<dbReference type="Gene3D" id="3.40.220.10">
    <property type="entry name" value="Leucine Aminopeptidase, subunit E, domain 1"/>
    <property type="match status" value="1"/>
</dbReference>
<dbReference type="PANTHER" id="PTHR11106">
    <property type="entry name" value="GANGLIOSIDE INDUCED DIFFERENTIATION ASSOCIATED PROTEIN 2-RELATED"/>
    <property type="match status" value="1"/>
</dbReference>
<evidence type="ECO:0000313" key="4">
    <source>
        <dbReference type="Proteomes" id="UP001583186"/>
    </source>
</evidence>
<dbReference type="EMBL" id="JAWCUI010000008">
    <property type="protein sequence ID" value="KAL1901017.1"/>
    <property type="molecule type" value="Genomic_DNA"/>
</dbReference>
<accession>A0ABR3ZLC1</accession>
<organism evidence="3 4">
    <name type="scientific">Sporothrix stenoceras</name>
    <dbReference type="NCBI Taxonomy" id="5173"/>
    <lineage>
        <taxon>Eukaryota</taxon>
        <taxon>Fungi</taxon>
        <taxon>Dikarya</taxon>
        <taxon>Ascomycota</taxon>
        <taxon>Pezizomycotina</taxon>
        <taxon>Sordariomycetes</taxon>
        <taxon>Sordariomycetidae</taxon>
        <taxon>Ophiostomatales</taxon>
        <taxon>Ophiostomataceae</taxon>
        <taxon>Sporothrix</taxon>
    </lineage>
</organism>
<proteinExistence type="predicted"/>
<feature type="region of interest" description="Disordered" evidence="1">
    <location>
        <begin position="226"/>
        <end position="301"/>
    </location>
</feature>
<comment type="caution">
    <text evidence="3">The sequence shown here is derived from an EMBL/GenBank/DDBJ whole genome shotgun (WGS) entry which is preliminary data.</text>
</comment>
<keyword evidence="4" id="KW-1185">Reference proteome</keyword>
<feature type="compositionally biased region" description="Low complexity" evidence="1">
    <location>
        <begin position="250"/>
        <end position="281"/>
    </location>
</feature>
<dbReference type="Pfam" id="PF01661">
    <property type="entry name" value="Macro"/>
    <property type="match status" value="1"/>
</dbReference>
<dbReference type="SUPFAM" id="SSF52949">
    <property type="entry name" value="Macro domain-like"/>
    <property type="match status" value="1"/>
</dbReference>
<dbReference type="NCBIfam" id="NF001664">
    <property type="entry name" value="PRK00431.1-6"/>
    <property type="match status" value="1"/>
</dbReference>
<dbReference type="InterPro" id="IPR043472">
    <property type="entry name" value="Macro_dom-like"/>
</dbReference>
<evidence type="ECO:0000256" key="1">
    <source>
        <dbReference type="SAM" id="MobiDB-lite"/>
    </source>
</evidence>
<sequence>MASRNGIDVRTLPTLTDLYESGELSVPETITNSTLKSANGTFQPSAAINNKVVFLRGDLTNLKADAIVNAANRSLLGGGGVDGAIHRAAGPNLLQACIPLNGCATGDAKITPGFRLPAKFVIHTVGPVYDDLDPQDSNRLLASCYSRSLEVAVGNEPERIRTIAFCAISTGIYGFPSVAASAQAVVAVRKFLDSEAGKQIDRVVFVTFEMKDVDAYRKALPIAFPPVPTADETAETGNSVPAGAADEDVAPANPENENEAPAAPSASAADTGDAPAADIPPKVAKEKVDDDQPLANLVNKE</sequence>
<gene>
    <name evidence="3" type="ORF">Sste5346_002082</name>
</gene>
<protein>
    <recommendedName>
        <fullName evidence="2">Macro domain-containing protein</fullName>
    </recommendedName>
</protein>
<name>A0ABR3ZLC1_9PEZI</name>
<evidence type="ECO:0000313" key="3">
    <source>
        <dbReference type="EMBL" id="KAL1901017.1"/>
    </source>
</evidence>
<dbReference type="PANTHER" id="PTHR11106:SF27">
    <property type="entry name" value="MACRO DOMAIN-CONTAINING PROTEIN"/>
    <property type="match status" value="1"/>
</dbReference>
<reference evidence="3 4" key="1">
    <citation type="journal article" date="2024" name="IMA Fungus">
        <title>IMA Genome - F19 : A genome assembly and annotation guide to empower mycologists, including annotated draft genome sequences of Ceratocystis pirilliformis, Diaporthe australafricana, Fusarium ophioides, Paecilomyces lecythidis, and Sporothrix stenoceras.</title>
        <authorList>
            <person name="Aylward J."/>
            <person name="Wilson A.M."/>
            <person name="Visagie C.M."/>
            <person name="Spraker J."/>
            <person name="Barnes I."/>
            <person name="Buitendag C."/>
            <person name="Ceriani C."/>
            <person name="Del Mar Angel L."/>
            <person name="du Plessis D."/>
            <person name="Fuchs T."/>
            <person name="Gasser K."/>
            <person name="Kramer D."/>
            <person name="Li W."/>
            <person name="Munsamy K."/>
            <person name="Piso A."/>
            <person name="Price J.L."/>
            <person name="Sonnekus B."/>
            <person name="Thomas C."/>
            <person name="van der Nest A."/>
            <person name="van Dijk A."/>
            <person name="van Heerden A."/>
            <person name="van Vuuren N."/>
            <person name="Yilmaz N."/>
            <person name="Duong T.A."/>
            <person name="van der Merwe N.A."/>
            <person name="Wingfield M.J."/>
            <person name="Wingfield B.D."/>
        </authorList>
    </citation>
    <scope>NUCLEOTIDE SEQUENCE [LARGE SCALE GENOMIC DNA]</scope>
    <source>
        <strain evidence="3 4">CMW 5346</strain>
    </source>
</reference>
<feature type="domain" description="Macro" evidence="2">
    <location>
        <begin position="39"/>
        <end position="224"/>
    </location>
</feature>
<dbReference type="SMART" id="SM00506">
    <property type="entry name" value="A1pp"/>
    <property type="match status" value="1"/>
</dbReference>